<organism evidence="1 2">
    <name type="scientific">Artomyces pyxidatus</name>
    <dbReference type="NCBI Taxonomy" id="48021"/>
    <lineage>
        <taxon>Eukaryota</taxon>
        <taxon>Fungi</taxon>
        <taxon>Dikarya</taxon>
        <taxon>Basidiomycota</taxon>
        <taxon>Agaricomycotina</taxon>
        <taxon>Agaricomycetes</taxon>
        <taxon>Russulales</taxon>
        <taxon>Auriscalpiaceae</taxon>
        <taxon>Artomyces</taxon>
    </lineage>
</organism>
<sequence length="189" mass="19684">MKIPEDIHLTFDPTVLLKVTFPETKAPPIHLTAGIHLPRNATVGPPSFGILETPAVARLGRGPFVVATVDPDAPTPQSPTAAQIRHFLGANFILGQAGSDGVAKLTNSTPALSGFLQPTPPPGSDAHRYIFLLFKQPPGFSGQTLVNSSTPISNFNISSFAQTVGLGEPLGGTFMLVAPDSVVNSTGNP</sequence>
<evidence type="ECO:0000313" key="1">
    <source>
        <dbReference type="EMBL" id="KAI0060349.1"/>
    </source>
</evidence>
<evidence type="ECO:0000313" key="2">
    <source>
        <dbReference type="Proteomes" id="UP000814140"/>
    </source>
</evidence>
<reference evidence="1" key="2">
    <citation type="journal article" date="2022" name="New Phytol.">
        <title>Evolutionary transition to the ectomycorrhizal habit in the genomes of a hyperdiverse lineage of mushroom-forming fungi.</title>
        <authorList>
            <person name="Looney B."/>
            <person name="Miyauchi S."/>
            <person name="Morin E."/>
            <person name="Drula E."/>
            <person name="Courty P.E."/>
            <person name="Kohler A."/>
            <person name="Kuo A."/>
            <person name="LaButti K."/>
            <person name="Pangilinan J."/>
            <person name="Lipzen A."/>
            <person name="Riley R."/>
            <person name="Andreopoulos W."/>
            <person name="He G."/>
            <person name="Johnson J."/>
            <person name="Nolan M."/>
            <person name="Tritt A."/>
            <person name="Barry K.W."/>
            <person name="Grigoriev I.V."/>
            <person name="Nagy L.G."/>
            <person name="Hibbett D."/>
            <person name="Henrissat B."/>
            <person name="Matheny P.B."/>
            <person name="Labbe J."/>
            <person name="Martin F.M."/>
        </authorList>
    </citation>
    <scope>NUCLEOTIDE SEQUENCE</scope>
    <source>
        <strain evidence="1">HHB10654</strain>
    </source>
</reference>
<dbReference type="EMBL" id="MU277219">
    <property type="protein sequence ID" value="KAI0060349.1"/>
    <property type="molecule type" value="Genomic_DNA"/>
</dbReference>
<keyword evidence="2" id="KW-1185">Reference proteome</keyword>
<name>A0ACB8SV62_9AGAM</name>
<comment type="caution">
    <text evidence="1">The sequence shown here is derived from an EMBL/GenBank/DDBJ whole genome shotgun (WGS) entry which is preliminary data.</text>
</comment>
<gene>
    <name evidence="1" type="ORF">BV25DRAFT_1871195</name>
</gene>
<protein>
    <submittedName>
        <fullName evidence="1">PEBP-like protein</fullName>
    </submittedName>
</protein>
<dbReference type="Proteomes" id="UP000814140">
    <property type="component" value="Unassembled WGS sequence"/>
</dbReference>
<accession>A0ACB8SV62</accession>
<proteinExistence type="predicted"/>
<reference evidence="1" key="1">
    <citation type="submission" date="2021-03" db="EMBL/GenBank/DDBJ databases">
        <authorList>
            <consortium name="DOE Joint Genome Institute"/>
            <person name="Ahrendt S."/>
            <person name="Looney B.P."/>
            <person name="Miyauchi S."/>
            <person name="Morin E."/>
            <person name="Drula E."/>
            <person name="Courty P.E."/>
            <person name="Chicoki N."/>
            <person name="Fauchery L."/>
            <person name="Kohler A."/>
            <person name="Kuo A."/>
            <person name="Labutti K."/>
            <person name="Pangilinan J."/>
            <person name="Lipzen A."/>
            <person name="Riley R."/>
            <person name="Andreopoulos W."/>
            <person name="He G."/>
            <person name="Johnson J."/>
            <person name="Barry K.W."/>
            <person name="Grigoriev I.V."/>
            <person name="Nagy L."/>
            <person name="Hibbett D."/>
            <person name="Henrissat B."/>
            <person name="Matheny P.B."/>
            <person name="Labbe J."/>
            <person name="Martin F."/>
        </authorList>
    </citation>
    <scope>NUCLEOTIDE SEQUENCE</scope>
    <source>
        <strain evidence="1">HHB10654</strain>
    </source>
</reference>